<dbReference type="SUPFAM" id="SSF51120">
    <property type="entry name" value="beta-Roll"/>
    <property type="match status" value="1"/>
</dbReference>
<dbReference type="EMBL" id="BQXS01004313">
    <property type="protein sequence ID" value="GKT36910.1"/>
    <property type="molecule type" value="Genomic_DNA"/>
</dbReference>
<dbReference type="Gene3D" id="2.150.10.10">
    <property type="entry name" value="Serralysin-like metalloprotease, C-terminal"/>
    <property type="match status" value="1"/>
</dbReference>
<name>A0ABQ5L0N3_9EUKA</name>
<feature type="non-terminal residue" evidence="1">
    <location>
        <position position="1"/>
    </location>
</feature>
<evidence type="ECO:0000313" key="1">
    <source>
        <dbReference type="EMBL" id="GKT36910.1"/>
    </source>
</evidence>
<keyword evidence="2" id="KW-1185">Reference proteome</keyword>
<comment type="caution">
    <text evidence="1">The sequence shown here is derived from an EMBL/GenBank/DDBJ whole genome shotgun (WGS) entry which is preliminary data.</text>
</comment>
<sequence>RDGADTVYAGAGDDTIVATGANDGADYYDGGVAGSDTLDYSALGASENITVDLSVTATDEFVSGSGTNDAWTE</sequence>
<proteinExistence type="predicted"/>
<protein>
    <submittedName>
        <fullName evidence="1">Uncharacterized protein</fullName>
    </submittedName>
</protein>
<accession>A0ABQ5L0N3</accession>
<gene>
    <name evidence="1" type="ORF">ADUPG1_003236</name>
</gene>
<evidence type="ECO:0000313" key="2">
    <source>
        <dbReference type="Proteomes" id="UP001057375"/>
    </source>
</evidence>
<reference evidence="1" key="1">
    <citation type="submission" date="2022-03" db="EMBL/GenBank/DDBJ databases">
        <title>Draft genome sequence of Aduncisulcus paluster, a free-living microaerophilic Fornicata.</title>
        <authorList>
            <person name="Yuyama I."/>
            <person name="Kume K."/>
            <person name="Tamura T."/>
            <person name="Inagaki Y."/>
            <person name="Hashimoto T."/>
        </authorList>
    </citation>
    <scope>NUCLEOTIDE SEQUENCE</scope>
    <source>
        <strain evidence="1">NY0171</strain>
    </source>
</reference>
<dbReference type="Proteomes" id="UP001057375">
    <property type="component" value="Unassembled WGS sequence"/>
</dbReference>
<dbReference type="InterPro" id="IPR011049">
    <property type="entry name" value="Serralysin-like_metalloprot_C"/>
</dbReference>
<organism evidence="1 2">
    <name type="scientific">Aduncisulcus paluster</name>
    <dbReference type="NCBI Taxonomy" id="2918883"/>
    <lineage>
        <taxon>Eukaryota</taxon>
        <taxon>Metamonada</taxon>
        <taxon>Carpediemonas-like organisms</taxon>
        <taxon>Aduncisulcus</taxon>
    </lineage>
</organism>